<evidence type="ECO:0000313" key="4">
    <source>
        <dbReference type="Proteomes" id="UP001049518"/>
    </source>
</evidence>
<dbReference type="Pfam" id="PF03259">
    <property type="entry name" value="Robl_LC7"/>
    <property type="match status" value="1"/>
</dbReference>
<feature type="compositionally biased region" description="Low complexity" evidence="1">
    <location>
        <begin position="14"/>
        <end position="23"/>
    </location>
</feature>
<feature type="region of interest" description="Disordered" evidence="1">
    <location>
        <begin position="203"/>
        <end position="225"/>
    </location>
</feature>
<evidence type="ECO:0000256" key="1">
    <source>
        <dbReference type="SAM" id="MobiDB-lite"/>
    </source>
</evidence>
<feature type="domain" description="Roadblock/LAMTOR2" evidence="2">
    <location>
        <begin position="60"/>
        <end position="150"/>
    </location>
</feature>
<feature type="region of interest" description="Disordered" evidence="1">
    <location>
        <begin position="1"/>
        <end position="35"/>
    </location>
</feature>
<protein>
    <submittedName>
        <fullName evidence="3">Roadblock/LC7 domain-containing protein</fullName>
    </submittedName>
</protein>
<dbReference type="SMART" id="SM00960">
    <property type="entry name" value="Robl_LC7"/>
    <property type="match status" value="1"/>
</dbReference>
<sequence length="225" mass="21422">MTTPPPPARPPAASPAGSPAGLPDAPPAAPAALPAAPAALPAEPAAAAAGGVPGPGGDLGWLLGELLTRVPAIEAALLVSRDGLRLAAAGMSDDDADIAAAAAASLCSVAGATGRINRRPGGSLRMVLVQHDAGWTFVMGTPGQQGLAAAPGEPDTVPEAAPELVGCALAVLAAPDADPGVIGHEMSALTRAVAEHLLIATRATGTDTGTGTGTGAGSGHGGGRP</sequence>
<accession>A0ABX8R4T3</accession>
<name>A0ABX8R4T3_9ACTN</name>
<dbReference type="Proteomes" id="UP001049518">
    <property type="component" value="Chromosome"/>
</dbReference>
<dbReference type="PANTHER" id="PTHR36222:SF1">
    <property type="entry name" value="SERINE PROTEASE INHIBITOR RV3364C"/>
    <property type="match status" value="1"/>
</dbReference>
<organism evidence="3 4">
    <name type="scientific">Actinomadura graeca</name>
    <dbReference type="NCBI Taxonomy" id="2750812"/>
    <lineage>
        <taxon>Bacteria</taxon>
        <taxon>Bacillati</taxon>
        <taxon>Actinomycetota</taxon>
        <taxon>Actinomycetes</taxon>
        <taxon>Streptosporangiales</taxon>
        <taxon>Thermomonosporaceae</taxon>
        <taxon>Actinomadura</taxon>
    </lineage>
</organism>
<dbReference type="InterPro" id="IPR004942">
    <property type="entry name" value="Roadblock/LAMTOR2_dom"/>
</dbReference>
<dbReference type="SUPFAM" id="SSF103196">
    <property type="entry name" value="Roadblock/LC7 domain"/>
    <property type="match status" value="1"/>
</dbReference>
<dbReference type="PANTHER" id="PTHR36222">
    <property type="entry name" value="SERINE PROTEASE INHIBITOR RV3364C"/>
    <property type="match status" value="1"/>
</dbReference>
<dbReference type="EMBL" id="CP059572">
    <property type="protein sequence ID" value="QXJ25848.1"/>
    <property type="molecule type" value="Genomic_DNA"/>
</dbReference>
<feature type="compositionally biased region" description="Pro residues" evidence="1">
    <location>
        <begin position="1"/>
        <end position="13"/>
    </location>
</feature>
<evidence type="ECO:0000259" key="2">
    <source>
        <dbReference type="SMART" id="SM00960"/>
    </source>
</evidence>
<feature type="compositionally biased region" description="Gly residues" evidence="1">
    <location>
        <begin position="208"/>
        <end position="225"/>
    </location>
</feature>
<reference evidence="3" key="1">
    <citation type="submission" date="2020-07" db="EMBL/GenBank/DDBJ databases">
        <authorList>
            <person name="Tarantini F.S."/>
            <person name="Hong K.W."/>
            <person name="Chan K.G."/>
        </authorList>
    </citation>
    <scope>NUCLEOTIDE SEQUENCE</scope>
    <source>
        <strain evidence="3">32-07</strain>
    </source>
</reference>
<dbReference type="InterPro" id="IPR053141">
    <property type="entry name" value="Mycobact_SerProt_Inhib_Rv3364c"/>
</dbReference>
<dbReference type="Gene3D" id="3.30.450.30">
    <property type="entry name" value="Dynein light chain 2a, cytoplasmic"/>
    <property type="match status" value="1"/>
</dbReference>
<proteinExistence type="predicted"/>
<evidence type="ECO:0000313" key="3">
    <source>
        <dbReference type="EMBL" id="QXJ25848.1"/>
    </source>
</evidence>
<gene>
    <name evidence="3" type="ORF">AGRA3207_007412</name>
</gene>
<dbReference type="RefSeq" id="WP_231332063.1">
    <property type="nucleotide sequence ID" value="NZ_CP059572.1"/>
</dbReference>
<keyword evidence="4" id="KW-1185">Reference proteome</keyword>